<gene>
    <name evidence="1" type="ORF">Patl1_11652</name>
</gene>
<evidence type="ECO:0000313" key="2">
    <source>
        <dbReference type="Proteomes" id="UP001164250"/>
    </source>
</evidence>
<keyword evidence="2" id="KW-1185">Reference proteome</keyword>
<protein>
    <submittedName>
        <fullName evidence="1">Uncharacterized protein</fullName>
    </submittedName>
</protein>
<proteinExistence type="predicted"/>
<name>A0ACC1A9M7_9ROSI</name>
<dbReference type="Proteomes" id="UP001164250">
    <property type="component" value="Chromosome 12"/>
</dbReference>
<reference evidence="2" key="1">
    <citation type="journal article" date="2023" name="G3 (Bethesda)">
        <title>Genome assembly and association tests identify interacting loci associated with vigor, precocity, and sex in interspecific pistachio rootstocks.</title>
        <authorList>
            <person name="Palmer W."/>
            <person name="Jacygrad E."/>
            <person name="Sagayaradj S."/>
            <person name="Cavanaugh K."/>
            <person name="Han R."/>
            <person name="Bertier L."/>
            <person name="Beede B."/>
            <person name="Kafkas S."/>
            <person name="Golino D."/>
            <person name="Preece J."/>
            <person name="Michelmore R."/>
        </authorList>
    </citation>
    <scope>NUCLEOTIDE SEQUENCE [LARGE SCALE GENOMIC DNA]</scope>
</reference>
<accession>A0ACC1A9M7</accession>
<dbReference type="EMBL" id="CM047908">
    <property type="protein sequence ID" value="KAJ0082949.1"/>
    <property type="molecule type" value="Genomic_DNA"/>
</dbReference>
<comment type="caution">
    <text evidence="1">The sequence shown here is derived from an EMBL/GenBank/DDBJ whole genome shotgun (WGS) entry which is preliminary data.</text>
</comment>
<organism evidence="1 2">
    <name type="scientific">Pistacia atlantica</name>
    <dbReference type="NCBI Taxonomy" id="434234"/>
    <lineage>
        <taxon>Eukaryota</taxon>
        <taxon>Viridiplantae</taxon>
        <taxon>Streptophyta</taxon>
        <taxon>Embryophyta</taxon>
        <taxon>Tracheophyta</taxon>
        <taxon>Spermatophyta</taxon>
        <taxon>Magnoliopsida</taxon>
        <taxon>eudicotyledons</taxon>
        <taxon>Gunneridae</taxon>
        <taxon>Pentapetalae</taxon>
        <taxon>rosids</taxon>
        <taxon>malvids</taxon>
        <taxon>Sapindales</taxon>
        <taxon>Anacardiaceae</taxon>
        <taxon>Pistacia</taxon>
    </lineage>
</organism>
<sequence>MVGALQDVRSNLTQSCEFFFIKFWRIWMHIFIIRVNIGLLFSKFLFRWKQRHWICCLVTHSLILF</sequence>
<evidence type="ECO:0000313" key="1">
    <source>
        <dbReference type="EMBL" id="KAJ0082949.1"/>
    </source>
</evidence>